<dbReference type="InterPro" id="IPR020541">
    <property type="entry name" value="Chorismate_synthase_CS"/>
</dbReference>
<accession>J9FLX0</accession>
<dbReference type="PANTHER" id="PTHR21085">
    <property type="entry name" value="CHORISMATE SYNTHASE"/>
    <property type="match status" value="1"/>
</dbReference>
<evidence type="ECO:0000256" key="5">
    <source>
        <dbReference type="ARBA" id="ARBA00023141"/>
    </source>
</evidence>
<dbReference type="InterPro" id="IPR000453">
    <property type="entry name" value="Chorismate_synth"/>
</dbReference>
<dbReference type="AlphaFoldDB" id="J9FLX0"/>
<evidence type="ECO:0000256" key="1">
    <source>
        <dbReference type="ARBA" id="ARBA00005044"/>
    </source>
</evidence>
<dbReference type="Gene3D" id="3.60.150.10">
    <property type="entry name" value="Chorismate synthase AroC"/>
    <property type="match status" value="1"/>
</dbReference>
<name>J9FLX0_9ZZZZ</name>
<reference evidence="7" key="1">
    <citation type="journal article" date="2012" name="PLoS ONE">
        <title>Gene sets for utilization of primary and secondary nutrition supplies in the distal gut of endangered iberian lynx.</title>
        <authorList>
            <person name="Alcaide M."/>
            <person name="Messina E."/>
            <person name="Richter M."/>
            <person name="Bargiela R."/>
            <person name="Peplies J."/>
            <person name="Huws S.A."/>
            <person name="Newbold C.J."/>
            <person name="Golyshin P.N."/>
            <person name="Simon M.A."/>
            <person name="Lopez G."/>
            <person name="Yakimov M.M."/>
            <person name="Ferrer M."/>
        </authorList>
    </citation>
    <scope>NUCLEOTIDE SEQUENCE</scope>
</reference>
<dbReference type="PANTHER" id="PTHR21085:SF0">
    <property type="entry name" value="CHORISMATE SYNTHASE"/>
    <property type="match status" value="1"/>
</dbReference>
<dbReference type="GO" id="GO:0009423">
    <property type="term" value="P:chorismate biosynthetic process"/>
    <property type="evidence" value="ECO:0007669"/>
    <property type="project" value="UniProtKB-UniPathway"/>
</dbReference>
<dbReference type="GO" id="GO:0010181">
    <property type="term" value="F:FMN binding"/>
    <property type="evidence" value="ECO:0007669"/>
    <property type="project" value="TreeGrafter"/>
</dbReference>
<dbReference type="PROSITE" id="PS00787">
    <property type="entry name" value="CHORISMATE_SYNTHASE_1"/>
    <property type="match status" value="1"/>
</dbReference>
<evidence type="ECO:0000256" key="6">
    <source>
        <dbReference type="ARBA" id="ARBA00023239"/>
    </source>
</evidence>
<evidence type="ECO:0000313" key="7">
    <source>
        <dbReference type="EMBL" id="EJW95433.1"/>
    </source>
</evidence>
<comment type="similarity">
    <text evidence="2">Belongs to the chorismate synthase family.</text>
</comment>
<dbReference type="EC" id="4.2.3.5" evidence="3"/>
<evidence type="ECO:0000256" key="3">
    <source>
        <dbReference type="ARBA" id="ARBA00013036"/>
    </source>
</evidence>
<protein>
    <recommendedName>
        <fullName evidence="3">chorismate synthase</fullName>
        <ecNumber evidence="3">4.2.3.5</ecNumber>
    </recommendedName>
</protein>
<evidence type="ECO:0000256" key="2">
    <source>
        <dbReference type="ARBA" id="ARBA00008014"/>
    </source>
</evidence>
<dbReference type="SUPFAM" id="SSF103263">
    <property type="entry name" value="Chorismate synthase, AroC"/>
    <property type="match status" value="1"/>
</dbReference>
<gene>
    <name evidence="7" type="ORF">EVA_16460</name>
</gene>
<comment type="pathway">
    <text evidence="1">Metabolic intermediate biosynthesis; chorismate biosynthesis; chorismate from D-erythrose 4-phosphate and phosphoenolpyruvate: step 7/7.</text>
</comment>
<dbReference type="UniPathway" id="UPA00053">
    <property type="reaction ID" value="UER00090"/>
</dbReference>
<dbReference type="GO" id="GO:0009073">
    <property type="term" value="P:aromatic amino acid family biosynthetic process"/>
    <property type="evidence" value="ECO:0007669"/>
    <property type="project" value="UniProtKB-KW"/>
</dbReference>
<keyword evidence="5" id="KW-0057">Aromatic amino acid biosynthesis</keyword>
<comment type="caution">
    <text evidence="7">The sequence shown here is derived from an EMBL/GenBank/DDBJ whole genome shotgun (WGS) entry which is preliminary data.</text>
</comment>
<organism evidence="7">
    <name type="scientific">gut metagenome</name>
    <dbReference type="NCBI Taxonomy" id="749906"/>
    <lineage>
        <taxon>unclassified sequences</taxon>
        <taxon>metagenomes</taxon>
        <taxon>organismal metagenomes</taxon>
    </lineage>
</organism>
<proteinExistence type="inferred from homology"/>
<dbReference type="GO" id="GO:0004107">
    <property type="term" value="F:chorismate synthase activity"/>
    <property type="evidence" value="ECO:0007669"/>
    <property type="project" value="UniProtKB-EC"/>
</dbReference>
<dbReference type="GO" id="GO:0008652">
    <property type="term" value="P:amino acid biosynthetic process"/>
    <property type="evidence" value="ECO:0007669"/>
    <property type="project" value="UniProtKB-KW"/>
</dbReference>
<dbReference type="InterPro" id="IPR035904">
    <property type="entry name" value="Chorismate_synth_AroC_sf"/>
</dbReference>
<keyword evidence="6 7" id="KW-0456">Lyase</keyword>
<keyword evidence="4" id="KW-0028">Amino-acid biosynthesis</keyword>
<dbReference type="EMBL" id="AMCI01005813">
    <property type="protein sequence ID" value="EJW95433.1"/>
    <property type="molecule type" value="Genomic_DNA"/>
</dbReference>
<evidence type="ECO:0000256" key="4">
    <source>
        <dbReference type="ARBA" id="ARBA00022605"/>
    </source>
</evidence>
<dbReference type="GO" id="GO:0005829">
    <property type="term" value="C:cytosol"/>
    <property type="evidence" value="ECO:0007669"/>
    <property type="project" value="TreeGrafter"/>
</dbReference>
<sequence>MSGIYGMNIKMAIYGESHGNSIGLVLDGVPPGLELDLVAITKEMARRAPGRDELSTSRRETDAFAIQSGFFCRQDDGYTLMCHD</sequence>
<dbReference type="Pfam" id="PF01264">
    <property type="entry name" value="Chorismate_synt"/>
    <property type="match status" value="1"/>
</dbReference>